<evidence type="ECO:0000313" key="2">
    <source>
        <dbReference type="Proteomes" id="UP001280121"/>
    </source>
</evidence>
<keyword evidence="2" id="KW-1185">Reference proteome</keyword>
<protein>
    <recommendedName>
        <fullName evidence="3">Reverse transcriptase</fullName>
    </recommendedName>
</protein>
<name>A0AAE0CPD2_9ROSI</name>
<reference evidence="1" key="1">
    <citation type="journal article" date="2023" name="Plant J.">
        <title>Genome sequences and population genomics provide insights into the demographic history, inbreeding, and mutation load of two 'living fossil' tree species of Dipteronia.</title>
        <authorList>
            <person name="Feng Y."/>
            <person name="Comes H.P."/>
            <person name="Chen J."/>
            <person name="Zhu S."/>
            <person name="Lu R."/>
            <person name="Zhang X."/>
            <person name="Li P."/>
            <person name="Qiu J."/>
            <person name="Olsen K.M."/>
            <person name="Qiu Y."/>
        </authorList>
    </citation>
    <scope>NUCLEOTIDE SEQUENCE</scope>
    <source>
        <strain evidence="1">KIB01</strain>
    </source>
</reference>
<accession>A0AAE0CPD2</accession>
<proteinExistence type="predicted"/>
<sequence>MAAGKKKGEEIKNVISNYFKALFSTSNPPMDASEMILKGICMSLSNQKGRYLEADFTSVEIRKAIFGMGHLKAPGKDGFPAAFYQKIWVTVGKMLRMCVWRY</sequence>
<evidence type="ECO:0008006" key="3">
    <source>
        <dbReference type="Google" id="ProtNLM"/>
    </source>
</evidence>
<dbReference type="EMBL" id="JANJYI010000002">
    <property type="protein sequence ID" value="KAK2658542.1"/>
    <property type="molecule type" value="Genomic_DNA"/>
</dbReference>
<dbReference type="Proteomes" id="UP001280121">
    <property type="component" value="Unassembled WGS sequence"/>
</dbReference>
<gene>
    <name evidence="1" type="ORF">Ddye_005075</name>
</gene>
<organism evidence="1 2">
    <name type="scientific">Dipteronia dyeriana</name>
    <dbReference type="NCBI Taxonomy" id="168575"/>
    <lineage>
        <taxon>Eukaryota</taxon>
        <taxon>Viridiplantae</taxon>
        <taxon>Streptophyta</taxon>
        <taxon>Embryophyta</taxon>
        <taxon>Tracheophyta</taxon>
        <taxon>Spermatophyta</taxon>
        <taxon>Magnoliopsida</taxon>
        <taxon>eudicotyledons</taxon>
        <taxon>Gunneridae</taxon>
        <taxon>Pentapetalae</taxon>
        <taxon>rosids</taxon>
        <taxon>malvids</taxon>
        <taxon>Sapindales</taxon>
        <taxon>Sapindaceae</taxon>
        <taxon>Hippocastanoideae</taxon>
        <taxon>Acereae</taxon>
        <taxon>Dipteronia</taxon>
    </lineage>
</organism>
<comment type="caution">
    <text evidence="1">The sequence shown here is derived from an EMBL/GenBank/DDBJ whole genome shotgun (WGS) entry which is preliminary data.</text>
</comment>
<dbReference type="AlphaFoldDB" id="A0AAE0CPD2"/>
<evidence type="ECO:0000313" key="1">
    <source>
        <dbReference type="EMBL" id="KAK2658542.1"/>
    </source>
</evidence>